<evidence type="ECO:0000313" key="1">
    <source>
        <dbReference type="EMBL" id="CBX29129.1"/>
    </source>
</evidence>
<organism evidence="1">
    <name type="scientific">uncultured Desulfobacterium sp</name>
    <dbReference type="NCBI Taxonomy" id="201089"/>
    <lineage>
        <taxon>Bacteria</taxon>
        <taxon>Pseudomonadati</taxon>
        <taxon>Thermodesulfobacteriota</taxon>
        <taxon>Desulfobacteria</taxon>
        <taxon>Desulfobacterales</taxon>
        <taxon>Desulfobacteriaceae</taxon>
        <taxon>Desulfobacterium</taxon>
        <taxon>environmental samples</taxon>
    </lineage>
</organism>
<reference evidence="1" key="1">
    <citation type="journal article" date="2011" name="Environ. Microbiol.">
        <title>Genomic insights into the metabolic potential of the polycyclic aromatic hydrocarbon degrading sulfate-reducing Deltaproteobacterium N47.</title>
        <authorList>
            <person name="Bergmann F."/>
            <person name="Selesi D."/>
            <person name="Weinmaier T."/>
            <person name="Tischler P."/>
            <person name="Rattei T."/>
            <person name="Meckenstock R.U."/>
        </authorList>
    </citation>
    <scope>NUCLEOTIDE SEQUENCE</scope>
</reference>
<protein>
    <submittedName>
        <fullName evidence="1">Uncharacterized protein</fullName>
    </submittedName>
</protein>
<gene>
    <name evidence="1" type="ORF">N47_J01100</name>
</gene>
<sequence>MFQSKGPLHNIRYEALGRLPSKINIILIFICTLGYKKAPTEMEEAFYGESAEALSKENSLKAFLRTRFLYSNLFMPGQLKL</sequence>
<proteinExistence type="predicted"/>
<dbReference type="EMBL" id="FR695872">
    <property type="protein sequence ID" value="CBX29129.1"/>
    <property type="molecule type" value="Genomic_DNA"/>
</dbReference>
<accession>E1YEY5</accession>
<name>E1YEY5_9BACT</name>
<dbReference type="AlphaFoldDB" id="E1YEY5"/>